<evidence type="ECO:0000313" key="2">
    <source>
        <dbReference type="EMBL" id="MBM7619687.1"/>
    </source>
</evidence>
<name>A0ABS2NYH5_9BACI</name>
<comment type="caution">
    <text evidence="2">The sequence shown here is derived from an EMBL/GenBank/DDBJ whole genome shotgun (WGS) entry which is preliminary data.</text>
</comment>
<feature type="chain" id="PRO_5047329255" description="Lipoprotein" evidence="1">
    <location>
        <begin position="26"/>
        <end position="142"/>
    </location>
</feature>
<dbReference type="PROSITE" id="PS51257">
    <property type="entry name" value="PROKAR_LIPOPROTEIN"/>
    <property type="match status" value="1"/>
</dbReference>
<reference evidence="2 3" key="1">
    <citation type="submission" date="2021-01" db="EMBL/GenBank/DDBJ databases">
        <title>Genomic Encyclopedia of Type Strains, Phase IV (KMG-IV): sequencing the most valuable type-strain genomes for metagenomic binning, comparative biology and taxonomic classification.</title>
        <authorList>
            <person name="Goeker M."/>
        </authorList>
    </citation>
    <scope>NUCLEOTIDE SEQUENCE [LARGE SCALE GENOMIC DNA]</scope>
    <source>
        <strain evidence="2 3">DSM 25879</strain>
    </source>
</reference>
<evidence type="ECO:0008006" key="4">
    <source>
        <dbReference type="Google" id="ProtNLM"/>
    </source>
</evidence>
<keyword evidence="3" id="KW-1185">Reference proteome</keyword>
<gene>
    <name evidence="2" type="ORF">JOC95_001539</name>
</gene>
<protein>
    <recommendedName>
        <fullName evidence="4">Lipoprotein</fullName>
    </recommendedName>
</protein>
<evidence type="ECO:0000313" key="3">
    <source>
        <dbReference type="Proteomes" id="UP000737402"/>
    </source>
</evidence>
<sequence>MLRKSRMVFLLLILLLVACSKQLESGELVHEEQTGPFSQSVGDKLVEIIFNLDDFEVMWNAFNFEAKPLDVDFEEFAIIFAHTSESSTCPVEVDKMVLVDTGSELTIDTVQKGSNCTSDAVLKTFVFKIEKDKLEKVEIIFF</sequence>
<evidence type="ECO:0000256" key="1">
    <source>
        <dbReference type="SAM" id="SignalP"/>
    </source>
</evidence>
<feature type="signal peptide" evidence="1">
    <location>
        <begin position="1"/>
        <end position="25"/>
    </location>
</feature>
<dbReference type="Proteomes" id="UP000737402">
    <property type="component" value="Unassembled WGS sequence"/>
</dbReference>
<organism evidence="2 3">
    <name type="scientific">Sutcliffiella tianshenii</name>
    <dbReference type="NCBI Taxonomy" id="1463404"/>
    <lineage>
        <taxon>Bacteria</taxon>
        <taxon>Bacillati</taxon>
        <taxon>Bacillota</taxon>
        <taxon>Bacilli</taxon>
        <taxon>Bacillales</taxon>
        <taxon>Bacillaceae</taxon>
        <taxon>Sutcliffiella</taxon>
    </lineage>
</organism>
<accession>A0ABS2NYH5</accession>
<proteinExistence type="predicted"/>
<dbReference type="EMBL" id="JAFBED010000003">
    <property type="protein sequence ID" value="MBM7619687.1"/>
    <property type="molecule type" value="Genomic_DNA"/>
</dbReference>
<keyword evidence="1" id="KW-0732">Signal</keyword>
<dbReference type="RefSeq" id="WP_204414875.1">
    <property type="nucleotide sequence ID" value="NZ_JAFBED010000003.1"/>
</dbReference>